<accession>A0A4Y6PSA3</accession>
<dbReference type="Gene3D" id="1.20.1440.60">
    <property type="entry name" value="23S rRNA-intervening sequence"/>
    <property type="match status" value="1"/>
</dbReference>
<evidence type="ECO:0000256" key="1">
    <source>
        <dbReference type="SAM" id="MobiDB-lite"/>
    </source>
</evidence>
<feature type="region of interest" description="Disordered" evidence="1">
    <location>
        <begin position="1"/>
        <end position="30"/>
    </location>
</feature>
<dbReference type="InterPro" id="IPR036583">
    <property type="entry name" value="23S_rRNA_IVS_sf"/>
</dbReference>
<dbReference type="EMBL" id="CP041186">
    <property type="protein sequence ID" value="QDG51212.1"/>
    <property type="molecule type" value="Genomic_DNA"/>
</dbReference>
<feature type="compositionally biased region" description="Low complexity" evidence="1">
    <location>
        <begin position="15"/>
        <end position="30"/>
    </location>
</feature>
<dbReference type="AlphaFoldDB" id="A0A4Y6PSA3"/>
<dbReference type="SUPFAM" id="SSF158446">
    <property type="entry name" value="IVS-encoded protein-like"/>
    <property type="match status" value="1"/>
</dbReference>
<keyword evidence="3" id="KW-1185">Reference proteome</keyword>
<evidence type="ECO:0008006" key="4">
    <source>
        <dbReference type="Google" id="ProtNLM"/>
    </source>
</evidence>
<feature type="region of interest" description="Disordered" evidence="1">
    <location>
        <begin position="53"/>
        <end position="76"/>
    </location>
</feature>
<evidence type="ECO:0000313" key="2">
    <source>
        <dbReference type="EMBL" id="QDG51212.1"/>
    </source>
</evidence>
<organism evidence="2 3">
    <name type="scientific">Persicimonas caeni</name>
    <dbReference type="NCBI Taxonomy" id="2292766"/>
    <lineage>
        <taxon>Bacteria</taxon>
        <taxon>Deltaproteobacteria</taxon>
        <taxon>Bradymonadales</taxon>
        <taxon>Bradymonadaceae</taxon>
        <taxon>Persicimonas</taxon>
    </lineage>
</organism>
<feature type="compositionally biased region" description="Polar residues" evidence="1">
    <location>
        <begin position="59"/>
        <end position="76"/>
    </location>
</feature>
<accession>A0A5B8Y7Q0</accession>
<evidence type="ECO:0000313" key="3">
    <source>
        <dbReference type="Proteomes" id="UP000315995"/>
    </source>
</evidence>
<gene>
    <name evidence="2" type="ORF">FIV42_10810</name>
</gene>
<proteinExistence type="predicted"/>
<reference evidence="2 3" key="1">
    <citation type="submission" date="2019-06" db="EMBL/GenBank/DDBJ databases">
        <title>Persicimonas caeni gen. nov., sp. nov., a predatory bacterium isolated from solar saltern.</title>
        <authorList>
            <person name="Wang S."/>
        </authorList>
    </citation>
    <scope>NUCLEOTIDE SEQUENCE [LARGE SCALE GENOMIC DNA]</scope>
    <source>
        <strain evidence="2 3">YN101</strain>
    </source>
</reference>
<sequence>MEIDEERQMNRRGKQAANNSAGGAAGYKNNKAWQVGMQVTTDIYELTKQFPQDERYGLTSRSPANQRSQRISELAN</sequence>
<dbReference type="OrthoDB" id="160990at2"/>
<name>A0A4Y6PSA3_PERCE</name>
<dbReference type="Proteomes" id="UP000315995">
    <property type="component" value="Chromosome"/>
</dbReference>
<protein>
    <recommendedName>
        <fullName evidence="4">Four helix bundle protein</fullName>
    </recommendedName>
</protein>